<sequence length="107" mass="11770">MTDYIKDGIPEPPEGHIMVCFQIVTQGGAVIDSEPEAWVSIEKATAEAKGWMELRGKTIDFTTFEGDGAVVKTDTIEHTAVMRADKMRNLYLEGIAAQERENGPANE</sequence>
<accession>A0A8F2E6G1</accession>
<evidence type="ECO:0000313" key="1">
    <source>
        <dbReference type="EMBL" id="QWT29784.1"/>
    </source>
</evidence>
<dbReference type="KEGG" id="vg:77931475"/>
<name>A0A8F2E6G1_9CAUD</name>
<evidence type="ECO:0000313" key="2">
    <source>
        <dbReference type="Proteomes" id="UP000683386"/>
    </source>
</evidence>
<dbReference type="GeneID" id="77931475"/>
<dbReference type="EMBL" id="MW822144">
    <property type="protein sequence ID" value="QWT29784.1"/>
    <property type="molecule type" value="Genomic_DNA"/>
</dbReference>
<proteinExistence type="predicted"/>
<reference evidence="1" key="1">
    <citation type="submission" date="2021-03" db="EMBL/GenBank/DDBJ databases">
        <authorList>
            <person name="Alqahtani R."/>
            <person name="Behailu E."/>
            <person name="Cappabianca D.W."/>
            <person name="Csanadi-Schwartz K.M."/>
            <person name="Dalal A.S."/>
            <person name="Fahim M.S."/>
            <person name="Franklin J.M."/>
            <person name="Gluckman M.H."/>
            <person name="Levine C.J."/>
            <person name="Martin N."/>
            <person name="Milza N."/>
            <person name="Najmabadi R."/>
            <person name="Newman A.M."/>
            <person name="Pajunar M."/>
            <person name="Qalawee I."/>
            <person name="Rizvi A."/>
            <person name="Samuel A."/>
            <person name="Smith A."/>
            <person name="Swann F.E."/>
            <person name="Sweeney P."/>
            <person name="Torres N.R."/>
            <person name="Ventrone L."/>
            <person name="Ventura L."/>
            <person name="Wroe M."/>
            <person name="Acquaye N.A."/>
            <person name="Agnes T.J."/>
            <person name="Ahmed A."/>
            <person name="Ahmed S."/>
            <person name="Amodu B.A."/>
            <person name="Arefeayne N.F."/>
            <person name="Asamoah-Frimpong E.A."/>
            <person name="Attaran A."/>
            <person name="Barragan J.M."/>
            <person name="Baumgarten L.N."/>
            <person name="Berhane B."/>
            <person name="Beyene A."/>
            <person name="Bhattarai B."/>
            <person name="Biondokin D.V."/>
            <person name="Boone B.K."/>
            <person name="Burney S.Z."/>
            <person name="Cayanan J.-R.T."/>
            <person name="Cesta G."/>
            <person name="Chang J."/>
            <person name="Chavez J."/>
            <person name="Chorbajian C."/>
            <person name="Christian S."/>
            <person name="Corns J.R."/>
            <person name="Corns N.R."/>
            <person name="Cowan J.T."/>
            <person name="Coyne C."/>
            <person name="Dadzie B."/>
            <person name="Datu D.-L.V."/>
            <person name="Deng B.C."/>
            <person name="Der L."/>
            <person name="Dickerson K."/>
            <person name="Dozier E."/>
            <person name="Egbunine A.O."/>
            <person name="Farooq M."/>
            <person name="Fonge A.E."/>
            <person name="Ghomsi-Nono M.P."/>
            <person name="Giampietro H."/>
            <person name="Gunnison R.P."/>
            <person name="Han S.H."/>
            <person name="Hennigan A.J."/>
            <person name="Hong A.N."/>
            <person name="Ijomor E.C."/>
            <person name="Jalali A."/>
            <person name="Jamil T.Z."/>
            <person name="Jenkins C.R."/>
            <person name="Joseph M.A."/>
            <person name="Jowanowitch O.J."/>
            <person name="Kang D."/>
            <person name="Khan A."/>
            <person name="Khan Z.K."/>
            <person name="Kiewe T."/>
            <person name="Kjerulf A.B."/>
            <person name="Kolosey V."/>
            <person name="Kurup M."/>
            <person name="Lee V.H."/>
            <person name="Llontop-Maldonado V."/>
            <person name="Long P."/>
            <person name="Lu N."/>
            <person name="Majekodunmi A."/>
            <person name="Malik H.W."/>
            <person name="Marcellino S.C."/>
            <person name="Martinez L.A."/>
            <person name="Meher F.N."/>
            <person name="Michelin M.A."/>
            <person name="Mitchell K.G."/>
            <person name="Mullens W.J."/>
            <person name="Nwakama C."/>
            <person name="Nwosu F.T."/>
            <person name="Oboh E.C."/>
            <person name="Odujinrin O."/>
            <person name="Ogunsan O."/>
            <person name="O'Neill K."/>
            <person name="Oxlaj J.A."/>
            <person name="Patel A.K."/>
            <person name="Patel B.R."/>
            <person name="Pham Q."/>
            <person name="Porter J."/>
            <person name="Portes J."/>
            <person name="Prokopenko A."/>
            <person name="Quraishi M."/>
            <person name="Qureshi M.-A."/>
            <person name="Rivera A."/>
            <person name="Rubalsky V."/>
            <person name="Saikali Y."/>
            <person name="Saqaf K."/>
            <person name="Saroya S.R."/>
            <person name="Seas A."/>
            <person name="Shadrick R.E."/>
            <person name="Sharda N."/>
            <person name="Sigindere M.T."/>
            <person name="Simbi V.G."/>
            <person name="Thuzar C."/>
            <person name="Tran K."/>
            <person name="Tran V.D."/>
            <person name="Trang W."/>
            <person name="Vaishnav N."/>
            <person name="Vuong K."/>
            <person name="Walker C."/>
            <person name="Wallace S.A."/>
            <person name="Warfield J.C."/>
            <person name="Wikina T."/>
            <person name="Wobbeking F.T."/>
            <person name="Worrent L.D."/>
            <person name="Yan T."/>
            <person name="Zehra A."/>
            <person name="Avazpour P."/>
            <person name="Kim F.M."/>
            <person name="Mason K."/>
            <person name="Nguyen D.A."/>
            <person name="Pettit S.M."/>
            <person name="Zhou O.J."/>
            <person name="Brissett D.L."/>
            <person name="Gualtieri C."/>
            <person name="Hufford T.M."/>
            <person name="Ko J.M."/>
            <person name="Novak J.K."/>
            <person name="Smith Z.M."/>
            <person name="Mayer-Bacon C."/>
            <person name="Erill I."/>
            <person name="Caruso S.M."/>
            <person name="Garlena R.A."/>
            <person name="Russell D.A."/>
            <person name="Pope W.H."/>
            <person name="Jacobs-Sera D."/>
            <person name="Hatfull G.F."/>
        </authorList>
    </citation>
    <scope>NUCLEOTIDE SEQUENCE</scope>
</reference>
<dbReference type="RefSeq" id="YP_010655609.1">
    <property type="nucleotide sequence ID" value="NC_070830.1"/>
</dbReference>
<protein>
    <submittedName>
        <fullName evidence="1">Uncharacterized protein</fullName>
    </submittedName>
</protein>
<organism evidence="1 2">
    <name type="scientific">Streptomyces phage KimJongPhill</name>
    <dbReference type="NCBI Taxonomy" id="2848886"/>
    <lineage>
        <taxon>Viruses</taxon>
        <taxon>Duplodnaviria</taxon>
        <taxon>Heunggongvirae</taxon>
        <taxon>Uroviricota</taxon>
        <taxon>Caudoviricetes</taxon>
        <taxon>Zukovirus</taxon>
        <taxon>Zukovirus phill</taxon>
    </lineage>
</organism>
<gene>
    <name evidence="1" type="primary">3</name>
    <name evidence="1" type="ORF">SEA_KIMJONGPHILL_3</name>
</gene>
<keyword evidence="2" id="KW-1185">Reference proteome</keyword>
<dbReference type="Proteomes" id="UP000683386">
    <property type="component" value="Segment"/>
</dbReference>